<keyword evidence="2" id="KW-1185">Reference proteome</keyword>
<dbReference type="KEGG" id="cag:Cagg_2892"/>
<dbReference type="Proteomes" id="UP000002508">
    <property type="component" value="Chromosome"/>
</dbReference>
<name>B8G620_CHLAD</name>
<reference evidence="1" key="1">
    <citation type="submission" date="2008-12" db="EMBL/GenBank/DDBJ databases">
        <title>Complete sequence of Chloroflexus aggregans DSM 9485.</title>
        <authorList>
            <consortium name="US DOE Joint Genome Institute"/>
            <person name="Lucas S."/>
            <person name="Copeland A."/>
            <person name="Lapidus A."/>
            <person name="Glavina del Rio T."/>
            <person name="Dalin E."/>
            <person name="Tice H."/>
            <person name="Pitluck S."/>
            <person name="Foster B."/>
            <person name="Larimer F."/>
            <person name="Land M."/>
            <person name="Hauser L."/>
            <person name="Kyrpides N."/>
            <person name="Mikhailova N."/>
            <person name="Bryant D."/>
            <person name="Richardson P."/>
        </authorList>
    </citation>
    <scope>NUCLEOTIDE SEQUENCE</scope>
    <source>
        <strain evidence="1">DSM 9485</strain>
    </source>
</reference>
<dbReference type="AlphaFoldDB" id="B8G620"/>
<evidence type="ECO:0000313" key="1">
    <source>
        <dbReference type="EMBL" id="ACL25753.1"/>
    </source>
</evidence>
<accession>B8G620</accession>
<gene>
    <name evidence="1" type="ordered locus">Cagg_2892</name>
</gene>
<proteinExistence type="predicted"/>
<protein>
    <submittedName>
        <fullName evidence="1">Uncharacterized protein</fullName>
    </submittedName>
</protein>
<sequence length="35" mass="4083">MTWSGRTSLRPDRSPKMTSVVMRTFPTVTHRYIGE</sequence>
<evidence type="ECO:0000313" key="2">
    <source>
        <dbReference type="Proteomes" id="UP000002508"/>
    </source>
</evidence>
<dbReference type="HOGENOM" id="CLU_3364045_0_0_0"/>
<organism evidence="1 2">
    <name type="scientific">Chloroflexus aggregans (strain MD-66 / DSM 9485)</name>
    <dbReference type="NCBI Taxonomy" id="326427"/>
    <lineage>
        <taxon>Bacteria</taxon>
        <taxon>Bacillati</taxon>
        <taxon>Chloroflexota</taxon>
        <taxon>Chloroflexia</taxon>
        <taxon>Chloroflexales</taxon>
        <taxon>Chloroflexineae</taxon>
        <taxon>Chloroflexaceae</taxon>
        <taxon>Chloroflexus</taxon>
    </lineage>
</organism>
<dbReference type="EMBL" id="CP001337">
    <property type="protein sequence ID" value="ACL25753.1"/>
    <property type="molecule type" value="Genomic_DNA"/>
</dbReference>